<dbReference type="SMART" id="SM00582">
    <property type="entry name" value="RPR"/>
    <property type="match status" value="1"/>
</dbReference>
<reference evidence="3" key="1">
    <citation type="submission" date="2021-01" db="EMBL/GenBank/DDBJ databases">
        <authorList>
            <person name="Corre E."/>
            <person name="Pelletier E."/>
            <person name="Niang G."/>
            <person name="Scheremetjew M."/>
            <person name="Finn R."/>
            <person name="Kale V."/>
            <person name="Holt S."/>
            <person name="Cochrane G."/>
            <person name="Meng A."/>
            <person name="Brown T."/>
            <person name="Cohen L."/>
        </authorList>
    </citation>
    <scope>NUCLEOTIDE SEQUENCE</scope>
    <source>
        <strain evidence="3">GSBS06</strain>
    </source>
</reference>
<gene>
    <name evidence="3" type="ORF">ASTO00021_LOCUS5988</name>
</gene>
<evidence type="ECO:0000313" key="3">
    <source>
        <dbReference type="EMBL" id="CAE0435708.1"/>
    </source>
</evidence>
<dbReference type="Gene3D" id="1.25.40.90">
    <property type="match status" value="1"/>
</dbReference>
<dbReference type="Pfam" id="PF04818">
    <property type="entry name" value="CID"/>
    <property type="match status" value="1"/>
</dbReference>
<feature type="region of interest" description="Disordered" evidence="1">
    <location>
        <begin position="142"/>
        <end position="170"/>
    </location>
</feature>
<dbReference type="InterPro" id="IPR008942">
    <property type="entry name" value="ENTH_VHS"/>
</dbReference>
<accession>A0A7S3LNP4</accession>
<dbReference type="PROSITE" id="PS51391">
    <property type="entry name" value="CID"/>
    <property type="match status" value="1"/>
</dbReference>
<dbReference type="InterPro" id="IPR006569">
    <property type="entry name" value="CID_dom"/>
</dbReference>
<dbReference type="EMBL" id="HBIN01008094">
    <property type="protein sequence ID" value="CAE0435708.1"/>
    <property type="molecule type" value="Transcribed_RNA"/>
</dbReference>
<evidence type="ECO:0000256" key="1">
    <source>
        <dbReference type="SAM" id="MobiDB-lite"/>
    </source>
</evidence>
<feature type="compositionally biased region" description="Acidic residues" evidence="1">
    <location>
        <begin position="149"/>
        <end position="164"/>
    </location>
</feature>
<sequence length="384" mass="44539">MGDFDKAKQCLTEVREEKYGTQAGVDEFTKLVIGLPSEDKLQFTKEWLSQVEIAVEDRWDEDDILRLIYLANNLIQCGLKYGSELQESFEKVLPKAFEAMKPRIYATEEKIMKVLKILQDRRIYRPDYVQMLRNVFKTEEAGGALSDSEANDESQEDSSDEEDNADPKGQLSRLDSAASIAQVSVEQLLKTRELASILIKNKEKWLEQEKASLSKIYPDWQKLESDAENKFELQDMADDTLNQVQKTMQHLNEIAAQISSLNNCVDLLTNGLVSNLNYRINDLEEKIETDVSKMSTAKDLKKKVKDLKDEHSKSVLSTVIRKKKRVLKRKHPDVIAAEKRRKEEELEAKRRQEAEESQPKFWDKLTRSWKYVPQMGGIEDWRER</sequence>
<feature type="region of interest" description="Disordered" evidence="1">
    <location>
        <begin position="340"/>
        <end position="359"/>
    </location>
</feature>
<evidence type="ECO:0000259" key="2">
    <source>
        <dbReference type="PROSITE" id="PS51391"/>
    </source>
</evidence>
<name>A0A7S3LNP4_9STRA</name>
<dbReference type="AlphaFoldDB" id="A0A7S3LNP4"/>
<feature type="domain" description="CID" evidence="2">
    <location>
        <begin position="1"/>
        <end position="140"/>
    </location>
</feature>
<protein>
    <recommendedName>
        <fullName evidence="2">CID domain-containing protein</fullName>
    </recommendedName>
</protein>
<proteinExistence type="predicted"/>
<organism evidence="3">
    <name type="scientific">Aplanochytrium stocchinoi</name>
    <dbReference type="NCBI Taxonomy" id="215587"/>
    <lineage>
        <taxon>Eukaryota</taxon>
        <taxon>Sar</taxon>
        <taxon>Stramenopiles</taxon>
        <taxon>Bigyra</taxon>
        <taxon>Labyrinthulomycetes</taxon>
        <taxon>Thraustochytrida</taxon>
        <taxon>Thraustochytriidae</taxon>
        <taxon>Aplanochytrium</taxon>
    </lineage>
</organism>